<protein>
    <submittedName>
        <fullName evidence="1">Uncharacterized protein</fullName>
    </submittedName>
</protein>
<evidence type="ECO:0000313" key="1">
    <source>
        <dbReference type="EMBL" id="KAI4355852.1"/>
    </source>
</evidence>
<accession>A0ACB9Q4X8</accession>
<gene>
    <name evidence="1" type="ORF">L6164_004586</name>
</gene>
<sequence length="984" mass="108766">MVLLGTLFFLFLQYQISTLTYSLVRHYPPYHSLQTDKAALLEFKRTITHDPYSTLANWDEAVHVCNFTGVRCGNFQHRVKWLILEDKHLVGLLPPFLSNLTGLQSLHIVNSHLYGIVPPEFSSLKRLRSLQLDGNNLHGSIPDSLSQLPKLKTLHVSGNNISGSLSPSLFRNCTELEIVDLSSNFLAGNVPEQIGNCPKLWSLSLYNNQFTGILPRSLANLSALGNIDIEYNYLIGGLPTQFVSRWPRLRFLHLSYNPMMSHDNNTNLDSFFNALGNCTILEELELAGMDIGGRLPDFSKLGNKLKSLLLQDNQIFGSIPHSIANLSTLWTLNLTSNLLNGTIPPGISRLSKLEQLFLSHNLHKTAFPQVLCECLHLGLLDLSHNEFSGEIPKSIGNLTQLNYLFLNNNLLSGKVPSTLGRCTNLNKLDLSYNRLTGSVPPELSGLHEIRIFINLSHNRLEGALPIELSKLENVQEMDLSSNYLTGTIFPQIGSCIAASKIDFSNNLLQGELPENLGDLKNLESFDVSRNQLSGLIPATLSKIDKLTFLNLSFNNLEGRIPSGGIFSLVSNLSFLGNRRLCGTITGISLCSQRRHWFHTRLFLIIFILVIFISTFLSTICCVIGCKRLKVIISSQRAEAGRKSVRPDLIYNFPRITYKELSEATQGFDDQRLVGSGSYGDVYRGILPDETPIAVKVLHLQSGNSTKSFTRECQVLKRIRHRNLIRIITACSLPDFKALVLPYMANGSLESRLYPSSASSDLTLMQRVNICSDIAEGMAYLHHHSPVKVIHCDLKPSNVLLNDDMTALVSDFGIARLVISAGGGNGGAIENMGNSTANLFCGSIGYIAPEYGFGSNTSTKGDVYSFGILVLEMVTRKRPTDDIFVGGLNLHKWVKNHYHGRVEKVLDPSLVTASSNQTPEVKKMREVAIAELTELGILCTQESPSTRPTMLDAADDLDRLKSYLNGETTGTFASSLGISSTIGDD</sequence>
<evidence type="ECO:0000313" key="2">
    <source>
        <dbReference type="Proteomes" id="UP000828941"/>
    </source>
</evidence>
<reference evidence="1 2" key="1">
    <citation type="journal article" date="2022" name="DNA Res.">
        <title>Chromosomal-level genome assembly of the orchid tree Bauhinia variegata (Leguminosae; Cercidoideae) supports the allotetraploid origin hypothesis of Bauhinia.</title>
        <authorList>
            <person name="Zhong Y."/>
            <person name="Chen Y."/>
            <person name="Zheng D."/>
            <person name="Pang J."/>
            <person name="Liu Y."/>
            <person name="Luo S."/>
            <person name="Meng S."/>
            <person name="Qian L."/>
            <person name="Wei D."/>
            <person name="Dai S."/>
            <person name="Zhou R."/>
        </authorList>
    </citation>
    <scope>NUCLEOTIDE SEQUENCE [LARGE SCALE GENOMIC DNA]</scope>
    <source>
        <strain evidence="1">BV-YZ2020</strain>
    </source>
</reference>
<dbReference type="EMBL" id="CM039427">
    <property type="protein sequence ID" value="KAI4355852.1"/>
    <property type="molecule type" value="Genomic_DNA"/>
</dbReference>
<comment type="caution">
    <text evidence="1">The sequence shown here is derived from an EMBL/GenBank/DDBJ whole genome shotgun (WGS) entry which is preliminary data.</text>
</comment>
<organism evidence="1 2">
    <name type="scientific">Bauhinia variegata</name>
    <name type="common">Purple orchid tree</name>
    <name type="synonym">Phanera variegata</name>
    <dbReference type="NCBI Taxonomy" id="167791"/>
    <lineage>
        <taxon>Eukaryota</taxon>
        <taxon>Viridiplantae</taxon>
        <taxon>Streptophyta</taxon>
        <taxon>Embryophyta</taxon>
        <taxon>Tracheophyta</taxon>
        <taxon>Spermatophyta</taxon>
        <taxon>Magnoliopsida</taxon>
        <taxon>eudicotyledons</taxon>
        <taxon>Gunneridae</taxon>
        <taxon>Pentapetalae</taxon>
        <taxon>rosids</taxon>
        <taxon>fabids</taxon>
        <taxon>Fabales</taxon>
        <taxon>Fabaceae</taxon>
        <taxon>Cercidoideae</taxon>
        <taxon>Cercideae</taxon>
        <taxon>Bauhiniinae</taxon>
        <taxon>Bauhinia</taxon>
    </lineage>
</organism>
<dbReference type="Proteomes" id="UP000828941">
    <property type="component" value="Chromosome 2"/>
</dbReference>
<keyword evidence="2" id="KW-1185">Reference proteome</keyword>
<proteinExistence type="predicted"/>
<name>A0ACB9Q4X8_BAUVA</name>